<accession>A0ABY5L2N9</accession>
<dbReference type="Pfam" id="PF10099">
    <property type="entry name" value="RskA_C"/>
    <property type="match status" value="1"/>
</dbReference>
<reference evidence="2" key="1">
    <citation type="submission" date="2022-07" db="EMBL/GenBank/DDBJ databases">
        <title>Sphingomonas sp. nov., a novel bacterium isolated from the north slope of the Mount Everest.</title>
        <authorList>
            <person name="Cui X."/>
            <person name="Liu Y."/>
        </authorList>
    </citation>
    <scope>NUCLEOTIDE SEQUENCE</scope>
    <source>
        <strain evidence="2">S5-59</strain>
    </source>
</reference>
<evidence type="ECO:0000259" key="1">
    <source>
        <dbReference type="Pfam" id="PF10099"/>
    </source>
</evidence>
<dbReference type="EMBL" id="CP101740">
    <property type="protein sequence ID" value="UUL81205.1"/>
    <property type="molecule type" value="Genomic_DNA"/>
</dbReference>
<evidence type="ECO:0000313" key="2">
    <source>
        <dbReference type="EMBL" id="UUL81205.1"/>
    </source>
</evidence>
<gene>
    <name evidence="2" type="ORF">NMP03_08125</name>
</gene>
<keyword evidence="3" id="KW-1185">Reference proteome</keyword>
<organism evidence="2 3">
    <name type="scientific">Sphingomonas qomolangmaensis</name>
    <dbReference type="NCBI Taxonomy" id="2918765"/>
    <lineage>
        <taxon>Bacteria</taxon>
        <taxon>Pseudomonadati</taxon>
        <taxon>Pseudomonadota</taxon>
        <taxon>Alphaproteobacteria</taxon>
        <taxon>Sphingomonadales</taxon>
        <taxon>Sphingomonadaceae</taxon>
        <taxon>Sphingomonas</taxon>
    </lineage>
</organism>
<proteinExistence type="predicted"/>
<dbReference type="InterPro" id="IPR051474">
    <property type="entry name" value="Anti-sigma-K/W_factor"/>
</dbReference>
<sequence>MAEPMTPEERALLAGELSLGLLSGAERLAAEQLRAEDPVFAAEVDAWDQRFAGLYAEITPIAPTQRVWSAVEQRLPPIAANDPGPALTGGAGGWKWATAGFAAIAATLALMLVTQPEPIAPPPVVVAEAPEPLPPEPLPTETLVAQLNDGEGASMLAMRLDPQGGVLRVRATAIPAGAGEPELWVIPEGGAPTSLGLIARDGESEVRLAADTGRLLADGATLALTLEPADGAPHAAPTGDILGTARITLL</sequence>
<dbReference type="PANTHER" id="PTHR37461">
    <property type="entry name" value="ANTI-SIGMA-K FACTOR RSKA"/>
    <property type="match status" value="1"/>
</dbReference>
<feature type="domain" description="Anti-sigma K factor RskA C-terminal" evidence="1">
    <location>
        <begin position="102"/>
        <end position="241"/>
    </location>
</feature>
<protein>
    <submittedName>
        <fullName evidence="2">Anti-sigma factor</fullName>
    </submittedName>
</protein>
<dbReference type="RefSeq" id="WP_256504852.1">
    <property type="nucleotide sequence ID" value="NZ_CP101740.1"/>
</dbReference>
<evidence type="ECO:0000313" key="3">
    <source>
        <dbReference type="Proteomes" id="UP001058533"/>
    </source>
</evidence>
<dbReference type="InterPro" id="IPR018764">
    <property type="entry name" value="RskA_C"/>
</dbReference>
<dbReference type="PANTHER" id="PTHR37461:SF1">
    <property type="entry name" value="ANTI-SIGMA-K FACTOR RSKA"/>
    <property type="match status" value="1"/>
</dbReference>
<name>A0ABY5L2N9_9SPHN</name>
<dbReference type="Proteomes" id="UP001058533">
    <property type="component" value="Chromosome"/>
</dbReference>